<dbReference type="InterPro" id="IPR039426">
    <property type="entry name" value="TonB-dep_rcpt-like"/>
</dbReference>
<protein>
    <submittedName>
        <fullName evidence="3">TonB-dependent receptor plug domain-containing protein</fullName>
    </submittedName>
</protein>
<comment type="caution">
    <text evidence="3">The sequence shown here is derived from an EMBL/GenBank/DDBJ whole genome shotgun (WGS) entry which is preliminary data.</text>
</comment>
<keyword evidence="1" id="KW-0998">Cell outer membrane</keyword>
<keyword evidence="1" id="KW-0813">Transport</keyword>
<comment type="similarity">
    <text evidence="1">Belongs to the TonB-dependent receptor family.</text>
</comment>
<dbReference type="InterPro" id="IPR012910">
    <property type="entry name" value="Plug_dom"/>
</dbReference>
<dbReference type="Gene3D" id="2.170.130.10">
    <property type="entry name" value="TonB-dependent receptor, plug domain"/>
    <property type="match status" value="1"/>
</dbReference>
<evidence type="ECO:0000256" key="1">
    <source>
        <dbReference type="PROSITE-ProRule" id="PRU01360"/>
    </source>
</evidence>
<dbReference type="Pfam" id="PF07715">
    <property type="entry name" value="Plug"/>
    <property type="match status" value="1"/>
</dbReference>
<sequence length="816" mass="92166">MKFTHFSLAVVAITPCSNMVYAEPIDLGELEIVESTVQDEPAVQQHKAADIYKSYDPIDSGKSVIGKEMISQSQAGDNDTTRLIQDLPNVQIDIDQEEVSLQRIQSVRPSDFSISGGATFENNIMIDGIGVNSVQDTLSNSFSDDDQLEFNAGVTAQSVYVDPSLLESAEVMDSNVSAKYGQFLGGAVNYKIRTPSKQFHMNMSGGYQADEMVHYKRDNSDMEEGEEPSSKPNFYKYNGSISFDLPLTENLLTLVSYSRSASKVTYTNDETYGGDNVPNRDISENYLIKGVYTYSDNLSFIGQLIYSPYIHQYTSSNVINSFQETSSSGMQGYIAAEGYQGLTTWNSKFSITTNDSSRDAADTKVRYVGSSVDWCSKSNCYEGSLGDLDFLQKDYRWSFDMTTPLWSGDFRWGADLSYTQAERNRPNDVYSYTTSKKWTGTCEDGDITCNGGSIGTGYTYYPANFAEVTYSSQALWLEYERQIANVNIRAGLRGEHNEFLNNYNVAPRLTVNWEFLTDTYLTIGANRYYANNMVSYALRSQDASTYAYKRTVNSSTGEVSDWALKKTTSAYLFDTDTLKTPYSDELTAALTFPTPLQGNLRLKTVYRQNRDRFSVSDTNTGTDYYRNMENEGKSDYLAYTLEWSGGFEHHRFNANVTWSETHYFGQKTYTGYEDTSDEVYYSGSVMTRDEINELSDIDNYASPIKASIGWSADWFNRRLVTNTKVNYRGSYSYIGDSQENIEIDSSTYDVYEDLKKESFLTMDLNLLYKLINSEKQQLNLKASVKNVFDSSPNATTSEGKRYQTGRTLWLGFNYAM</sequence>
<accession>A0ABS7YS65</accession>
<keyword evidence="3" id="KW-0675">Receptor</keyword>
<evidence type="ECO:0000313" key="4">
    <source>
        <dbReference type="Proteomes" id="UP001199044"/>
    </source>
</evidence>
<keyword evidence="1" id="KW-1134">Transmembrane beta strand</keyword>
<keyword evidence="1" id="KW-0472">Membrane</keyword>
<organism evidence="3 4">
    <name type="scientific">Vibrio tritonius</name>
    <dbReference type="NCBI Taxonomy" id="1435069"/>
    <lineage>
        <taxon>Bacteria</taxon>
        <taxon>Pseudomonadati</taxon>
        <taxon>Pseudomonadota</taxon>
        <taxon>Gammaproteobacteria</taxon>
        <taxon>Vibrionales</taxon>
        <taxon>Vibrionaceae</taxon>
        <taxon>Vibrio</taxon>
    </lineage>
</organism>
<dbReference type="InterPro" id="IPR037066">
    <property type="entry name" value="Plug_dom_sf"/>
</dbReference>
<evidence type="ECO:0000259" key="2">
    <source>
        <dbReference type="Pfam" id="PF07715"/>
    </source>
</evidence>
<dbReference type="PROSITE" id="PS52016">
    <property type="entry name" value="TONB_DEPENDENT_REC_3"/>
    <property type="match status" value="1"/>
</dbReference>
<keyword evidence="1" id="KW-0812">Transmembrane</keyword>
<comment type="subcellular location">
    <subcellularLocation>
        <location evidence="1">Cell outer membrane</location>
        <topology evidence="1">Multi-pass membrane protein</topology>
    </subcellularLocation>
</comment>
<gene>
    <name evidence="3" type="ORF">LDJ79_20410</name>
</gene>
<evidence type="ECO:0000313" key="3">
    <source>
        <dbReference type="EMBL" id="MCA2018491.1"/>
    </source>
</evidence>
<dbReference type="SUPFAM" id="SSF56935">
    <property type="entry name" value="Porins"/>
    <property type="match status" value="1"/>
</dbReference>
<reference evidence="4" key="1">
    <citation type="submission" date="2023-07" db="EMBL/GenBank/DDBJ databases">
        <title>Molecular identification of indigenous halophilic bacteria isolated from red sea cost, biodegradation of synthetic dyes and assessment of degraded metabolite toxicity.</title>
        <authorList>
            <person name="Chaieb K."/>
            <person name="Altayb H.N."/>
        </authorList>
    </citation>
    <scope>NUCLEOTIDE SEQUENCE [LARGE SCALE GENOMIC DNA]</scope>
    <source>
        <strain evidence="4">K20</strain>
    </source>
</reference>
<feature type="domain" description="TonB-dependent receptor plug" evidence="2">
    <location>
        <begin position="63"/>
        <end position="186"/>
    </location>
</feature>
<dbReference type="RefSeq" id="WP_225251881.1">
    <property type="nucleotide sequence ID" value="NZ_JAIWIU010000174.1"/>
</dbReference>
<name>A0ABS7YS65_9VIBR</name>
<keyword evidence="4" id="KW-1185">Reference proteome</keyword>
<proteinExistence type="inferred from homology"/>
<dbReference type="Proteomes" id="UP001199044">
    <property type="component" value="Unassembled WGS sequence"/>
</dbReference>
<dbReference type="EMBL" id="JAIWIU010000174">
    <property type="protein sequence ID" value="MCA2018491.1"/>
    <property type="molecule type" value="Genomic_DNA"/>
</dbReference>